<dbReference type="OrthoDB" id="776176at2759"/>
<dbReference type="InterPro" id="IPR022251">
    <property type="entry name" value="DUF3774_wound-induced"/>
</dbReference>
<dbReference type="EnsemblPlants" id="KQJ84828">
    <property type="protein sequence ID" value="KQJ84828"/>
    <property type="gene ID" value="BRADI_5g23135v3"/>
</dbReference>
<name>A0A0Q3EEJ8_BRADI</name>
<dbReference type="EMBL" id="CM000884">
    <property type="protein sequence ID" value="KQJ84828.1"/>
    <property type="molecule type" value="Genomic_DNA"/>
</dbReference>
<feature type="region of interest" description="Disordered" evidence="1">
    <location>
        <begin position="1"/>
        <end position="58"/>
    </location>
</feature>
<keyword evidence="4" id="KW-1185">Reference proteome</keyword>
<evidence type="ECO:0000313" key="2">
    <source>
        <dbReference type="EMBL" id="KQJ84828.1"/>
    </source>
</evidence>
<proteinExistence type="predicted"/>
<evidence type="ECO:0000256" key="1">
    <source>
        <dbReference type="SAM" id="MobiDB-lite"/>
    </source>
</evidence>
<evidence type="ECO:0000313" key="3">
    <source>
        <dbReference type="EnsemblPlants" id="KQJ84828"/>
    </source>
</evidence>
<feature type="compositionally biased region" description="Low complexity" evidence="1">
    <location>
        <begin position="1"/>
        <end position="16"/>
    </location>
</feature>
<reference evidence="2" key="2">
    <citation type="submission" date="2017-06" db="EMBL/GenBank/DDBJ databases">
        <title>WGS assembly of Brachypodium distachyon.</title>
        <authorList>
            <consortium name="The International Brachypodium Initiative"/>
            <person name="Lucas S."/>
            <person name="Harmon-Smith M."/>
            <person name="Lail K."/>
            <person name="Tice H."/>
            <person name="Grimwood J."/>
            <person name="Bruce D."/>
            <person name="Barry K."/>
            <person name="Shu S."/>
            <person name="Lindquist E."/>
            <person name="Wang M."/>
            <person name="Pitluck S."/>
            <person name="Vogel J.P."/>
            <person name="Garvin D.F."/>
            <person name="Mockler T.C."/>
            <person name="Schmutz J."/>
            <person name="Rokhsar D."/>
            <person name="Bevan M.W."/>
        </authorList>
    </citation>
    <scope>NUCLEOTIDE SEQUENCE</scope>
    <source>
        <strain evidence="2">Bd21</strain>
    </source>
</reference>
<reference evidence="2 3" key="1">
    <citation type="journal article" date="2010" name="Nature">
        <title>Genome sequencing and analysis of the model grass Brachypodium distachyon.</title>
        <authorList>
            <consortium name="International Brachypodium Initiative"/>
        </authorList>
    </citation>
    <scope>NUCLEOTIDE SEQUENCE [LARGE SCALE GENOMIC DNA]</scope>
    <source>
        <strain evidence="2 3">Bd21</strain>
    </source>
</reference>
<sequence>MSQLGRVGARAAAQAGRHVKDRAQQSASSSSSSMARTSKGTARPAALARKTAEEELEKMRKAAAEESLRTVMFLSFWGPNT</sequence>
<dbReference type="AlphaFoldDB" id="A0A0Q3EEJ8"/>
<reference evidence="3" key="3">
    <citation type="submission" date="2018-08" db="UniProtKB">
        <authorList>
            <consortium name="EnsemblPlants"/>
        </authorList>
    </citation>
    <scope>IDENTIFICATION</scope>
    <source>
        <strain evidence="3">cv. Bd21</strain>
    </source>
</reference>
<accession>A0A0Q3EEJ8</accession>
<dbReference type="Proteomes" id="UP000008810">
    <property type="component" value="Chromosome 5"/>
</dbReference>
<dbReference type="Gramene" id="KQJ84828">
    <property type="protein sequence ID" value="KQJ84828"/>
    <property type="gene ID" value="BRADI_5g23135v3"/>
</dbReference>
<protein>
    <submittedName>
        <fullName evidence="2 3">Uncharacterized protein</fullName>
    </submittedName>
</protein>
<evidence type="ECO:0000313" key="4">
    <source>
        <dbReference type="Proteomes" id="UP000008810"/>
    </source>
</evidence>
<feature type="compositionally biased region" description="Low complexity" evidence="1">
    <location>
        <begin position="24"/>
        <end position="33"/>
    </location>
</feature>
<dbReference type="Pfam" id="PF12609">
    <property type="entry name" value="DUF3774"/>
    <property type="match status" value="1"/>
</dbReference>
<gene>
    <name evidence="2" type="ORF">BRADI_5g23135v3</name>
</gene>
<organism evidence="2">
    <name type="scientific">Brachypodium distachyon</name>
    <name type="common">Purple false brome</name>
    <name type="synonym">Trachynia distachya</name>
    <dbReference type="NCBI Taxonomy" id="15368"/>
    <lineage>
        <taxon>Eukaryota</taxon>
        <taxon>Viridiplantae</taxon>
        <taxon>Streptophyta</taxon>
        <taxon>Embryophyta</taxon>
        <taxon>Tracheophyta</taxon>
        <taxon>Spermatophyta</taxon>
        <taxon>Magnoliopsida</taxon>
        <taxon>Liliopsida</taxon>
        <taxon>Poales</taxon>
        <taxon>Poaceae</taxon>
        <taxon>BOP clade</taxon>
        <taxon>Pooideae</taxon>
        <taxon>Stipodae</taxon>
        <taxon>Brachypodieae</taxon>
        <taxon>Brachypodium</taxon>
    </lineage>
</organism>
<dbReference type="InParanoid" id="A0A0Q3EEJ8"/>